<protein>
    <submittedName>
        <fullName evidence="1">Uncharacterized protein</fullName>
    </submittedName>
</protein>
<organism evidence="1">
    <name type="scientific">Clostridium butyricum</name>
    <dbReference type="NCBI Taxonomy" id="1492"/>
    <lineage>
        <taxon>Bacteria</taxon>
        <taxon>Bacillati</taxon>
        <taxon>Bacillota</taxon>
        <taxon>Clostridia</taxon>
        <taxon>Eubacteriales</taxon>
        <taxon>Clostridiaceae</taxon>
        <taxon>Clostridium</taxon>
    </lineage>
</organism>
<evidence type="ECO:0000313" key="1">
    <source>
        <dbReference type="EMBL" id="VYT83207.1"/>
    </source>
</evidence>
<dbReference type="AlphaFoldDB" id="A0A6N2ZYR8"/>
<dbReference type="RefSeq" id="WP_156736299.1">
    <property type="nucleotide sequence ID" value="NZ_CACRTU010000009.1"/>
</dbReference>
<proteinExistence type="predicted"/>
<reference evidence="1" key="1">
    <citation type="submission" date="2019-11" db="EMBL/GenBank/DDBJ databases">
        <authorList>
            <person name="Feng L."/>
        </authorList>
    </citation>
    <scope>NUCLEOTIDE SEQUENCE</scope>
    <source>
        <strain evidence="1">CButyricumLFYP62</strain>
    </source>
</reference>
<accession>A0A6N2ZYR8</accession>
<dbReference type="EMBL" id="CACRTU010000009">
    <property type="protein sequence ID" value="VYT83207.1"/>
    <property type="molecule type" value="Genomic_DNA"/>
</dbReference>
<name>A0A6N2ZYR8_CLOBU</name>
<gene>
    <name evidence="1" type="ORF">CBLFYP62_00850</name>
</gene>
<sequence>MDDKILLDENKEYKFDFSKLNYVWDIHDMASQTTMLSDVDFITETEKEVLFIEYKNANIANAKNPDGMLKKASTETFYKKIARKYYDSLLLFWACNGNFKQLPVVYVLLIEHPMMDKKIRKMLKEKISKQLPFNLKDSRIVHKIIADFDVCNLEEWKEKFPCISITPVEKIR</sequence>